<keyword evidence="4" id="KW-0539">Nucleus</keyword>
<evidence type="ECO:0000259" key="6">
    <source>
        <dbReference type="PROSITE" id="PS51059"/>
    </source>
</evidence>
<dbReference type="EMBL" id="JADCNM010000002">
    <property type="protein sequence ID" value="KAG0494747.1"/>
    <property type="molecule type" value="Genomic_DNA"/>
</dbReference>
<dbReference type="PANTHER" id="PTHR32263:SF19">
    <property type="entry name" value="OS03G0230300 PROTEIN"/>
    <property type="match status" value="1"/>
</dbReference>
<evidence type="ECO:0000313" key="8">
    <source>
        <dbReference type="EMBL" id="KAG0494747.1"/>
    </source>
</evidence>
<keyword evidence="3" id="KW-0346">Stress response</keyword>
<organism evidence="8 9">
    <name type="scientific">Vanilla planifolia</name>
    <name type="common">Vanilla</name>
    <dbReference type="NCBI Taxonomy" id="51239"/>
    <lineage>
        <taxon>Eukaryota</taxon>
        <taxon>Viridiplantae</taxon>
        <taxon>Streptophyta</taxon>
        <taxon>Embryophyta</taxon>
        <taxon>Tracheophyta</taxon>
        <taxon>Spermatophyta</taxon>
        <taxon>Magnoliopsida</taxon>
        <taxon>Liliopsida</taxon>
        <taxon>Asparagales</taxon>
        <taxon>Orchidaceae</taxon>
        <taxon>Vanilloideae</taxon>
        <taxon>Vanilleae</taxon>
        <taxon>Vanilla</taxon>
    </lineage>
</organism>
<feature type="region of interest" description="Disordered" evidence="5">
    <location>
        <begin position="1"/>
        <end position="24"/>
    </location>
</feature>
<proteinExistence type="predicted"/>
<accession>A0A835S059</accession>
<dbReference type="PANTHER" id="PTHR32263">
    <property type="entry name" value="INACTIVE POLY [ADP-RIBOSE] POLYMERASE SRO4-RELATED"/>
    <property type="match status" value="1"/>
</dbReference>
<dbReference type="InterPro" id="IPR057823">
    <property type="entry name" value="WWE_RCD1"/>
</dbReference>
<dbReference type="GO" id="GO:0005634">
    <property type="term" value="C:nucleus"/>
    <property type="evidence" value="ECO:0007669"/>
    <property type="project" value="UniProtKB-SubCell"/>
</dbReference>
<dbReference type="SUPFAM" id="SSF56399">
    <property type="entry name" value="ADP-ribosylation"/>
    <property type="match status" value="1"/>
</dbReference>
<dbReference type="AlphaFoldDB" id="A0A835S059"/>
<dbReference type="PROSITE" id="PS51059">
    <property type="entry name" value="PARP_CATALYTIC"/>
    <property type="match status" value="1"/>
</dbReference>
<evidence type="ECO:0000256" key="3">
    <source>
        <dbReference type="ARBA" id="ARBA00023016"/>
    </source>
</evidence>
<dbReference type="Pfam" id="PF12174">
    <property type="entry name" value="RST"/>
    <property type="match status" value="1"/>
</dbReference>
<evidence type="ECO:0000256" key="1">
    <source>
        <dbReference type="ARBA" id="ARBA00004123"/>
    </source>
</evidence>
<dbReference type="InterPro" id="IPR022003">
    <property type="entry name" value="RST"/>
</dbReference>
<dbReference type="Pfam" id="PF23467">
    <property type="entry name" value="WWE_5"/>
    <property type="match status" value="1"/>
</dbReference>
<dbReference type="OrthoDB" id="6133115at2759"/>
<sequence>MNKRVRRQNSNSSSWASPFAKGGSRSCISALGCLPRATTMERSNRGVSHAAGAILKDDRPSSMRTSDLSMAFFPSDQFVRAFNNFKKKQRPVQTALEVAVHGKNYLFDFIGMSRIDAETGGQNSLAWIDVHGRCFFPAHPICRFGFGEKRTLGRFRAGSDSPEVLSDVNAEEVSSNRWPDAKLLNGDDRCSHSSPGSKFRLASFQLRKKAMTEARGNANVKFGWYGTSASEMYALMSSGFTKPNNGQLAAAAHGVGFHLSSPHFPCASALLSEADEEGERHVVLCRVIMGKSEIVEPGSTQDRPSDEAFDSGVDDATNPKWLVVWRSDMNSRIIPEYIVSFKTSGHCHGCRATVGHKPPSGLGLSFSKLFVEMGRILPSSKMHALELLHDQYKGGKRSKESFVRQVRSIAGDRLLSSTIKRLR</sequence>
<reference evidence="8 9" key="1">
    <citation type="journal article" date="2020" name="Nat. Food">
        <title>A phased Vanilla planifolia genome enables genetic improvement of flavour and production.</title>
        <authorList>
            <person name="Hasing T."/>
            <person name="Tang H."/>
            <person name="Brym M."/>
            <person name="Khazi F."/>
            <person name="Huang T."/>
            <person name="Chambers A.H."/>
        </authorList>
    </citation>
    <scope>NUCLEOTIDE SEQUENCE [LARGE SCALE GENOMIC DNA]</scope>
    <source>
        <tissue evidence="8">Leaf</tissue>
    </source>
</reference>
<gene>
    <name evidence="8" type="ORF">HPP92_005741</name>
</gene>
<keyword evidence="2" id="KW-0217">Developmental protein</keyword>
<evidence type="ECO:0000256" key="5">
    <source>
        <dbReference type="SAM" id="MobiDB-lite"/>
    </source>
</evidence>
<evidence type="ECO:0008006" key="10">
    <source>
        <dbReference type="Google" id="ProtNLM"/>
    </source>
</evidence>
<dbReference type="PROSITE" id="PS51879">
    <property type="entry name" value="RST"/>
    <property type="match status" value="1"/>
</dbReference>
<evidence type="ECO:0000313" key="9">
    <source>
        <dbReference type="Proteomes" id="UP000639772"/>
    </source>
</evidence>
<dbReference type="GO" id="GO:0003950">
    <property type="term" value="F:NAD+ poly-ADP-ribosyltransferase activity"/>
    <property type="evidence" value="ECO:0007669"/>
    <property type="project" value="InterPro"/>
</dbReference>
<evidence type="ECO:0000256" key="4">
    <source>
        <dbReference type="ARBA" id="ARBA00023242"/>
    </source>
</evidence>
<dbReference type="Proteomes" id="UP000639772">
    <property type="component" value="Unassembled WGS sequence"/>
</dbReference>
<feature type="domain" description="PARP catalytic" evidence="6">
    <location>
        <begin position="149"/>
        <end position="363"/>
    </location>
</feature>
<name>A0A835S059_VANPL</name>
<comment type="caution">
    <text evidence="8">The sequence shown here is derived from an EMBL/GenBank/DDBJ whole genome shotgun (WGS) entry which is preliminary data.</text>
</comment>
<evidence type="ECO:0000259" key="7">
    <source>
        <dbReference type="PROSITE" id="PS51879"/>
    </source>
</evidence>
<feature type="domain" description="RST" evidence="7">
    <location>
        <begin position="357"/>
        <end position="423"/>
    </location>
</feature>
<dbReference type="Gene3D" id="3.90.228.10">
    <property type="match status" value="1"/>
</dbReference>
<protein>
    <recommendedName>
        <fullName evidence="10">Poly [ADP-ribose] polymerase</fullName>
    </recommendedName>
</protein>
<evidence type="ECO:0000256" key="2">
    <source>
        <dbReference type="ARBA" id="ARBA00022473"/>
    </source>
</evidence>
<dbReference type="InterPro" id="IPR044964">
    <property type="entry name" value="RCD1/SRO1-5"/>
</dbReference>
<comment type="subcellular location">
    <subcellularLocation>
        <location evidence="1">Nucleus</location>
    </subcellularLocation>
</comment>
<dbReference type="InterPro" id="IPR012317">
    <property type="entry name" value="Poly(ADP-ribose)pol_cat_dom"/>
</dbReference>